<protein>
    <recommendedName>
        <fullName evidence="3">Nephrocystin 3-like N-terminal domain-containing protein</fullName>
    </recommendedName>
</protein>
<organism evidence="4 5">
    <name type="scientific">Marasmius tenuissimus</name>
    <dbReference type="NCBI Taxonomy" id="585030"/>
    <lineage>
        <taxon>Eukaryota</taxon>
        <taxon>Fungi</taxon>
        <taxon>Dikarya</taxon>
        <taxon>Basidiomycota</taxon>
        <taxon>Agaricomycotina</taxon>
        <taxon>Agaricomycetes</taxon>
        <taxon>Agaricomycetidae</taxon>
        <taxon>Agaricales</taxon>
        <taxon>Marasmiineae</taxon>
        <taxon>Marasmiaceae</taxon>
        <taxon>Marasmius</taxon>
    </lineage>
</organism>
<dbReference type="InterPro" id="IPR056884">
    <property type="entry name" value="NPHP3-like_N"/>
</dbReference>
<comment type="caution">
    <text evidence="4">The sequence shown here is derived from an EMBL/GenBank/DDBJ whole genome shotgun (WGS) entry which is preliminary data.</text>
</comment>
<feature type="domain" description="Nephrocystin 3-like N-terminal" evidence="3">
    <location>
        <begin position="82"/>
        <end position="185"/>
    </location>
</feature>
<evidence type="ECO:0000259" key="3">
    <source>
        <dbReference type="Pfam" id="PF24883"/>
    </source>
</evidence>
<dbReference type="SUPFAM" id="SSF52540">
    <property type="entry name" value="P-loop containing nucleoside triphosphate hydrolases"/>
    <property type="match status" value="1"/>
</dbReference>
<reference evidence="4 5" key="1">
    <citation type="submission" date="2024-05" db="EMBL/GenBank/DDBJ databases">
        <title>A draft genome resource for the thread blight pathogen Marasmius tenuissimus strain MS-2.</title>
        <authorList>
            <person name="Yulfo-Soto G.E."/>
            <person name="Baruah I.K."/>
            <person name="Amoako-Attah I."/>
            <person name="Bukari Y."/>
            <person name="Meinhardt L.W."/>
            <person name="Bailey B.A."/>
            <person name="Cohen S.P."/>
        </authorList>
    </citation>
    <scope>NUCLEOTIDE SEQUENCE [LARGE SCALE GENOMIC DNA]</scope>
    <source>
        <strain evidence="4 5">MS-2</strain>
    </source>
</reference>
<dbReference type="PANTHER" id="PTHR10039">
    <property type="entry name" value="AMELOGENIN"/>
    <property type="match status" value="1"/>
</dbReference>
<dbReference type="Pfam" id="PF24883">
    <property type="entry name" value="NPHP3_N"/>
    <property type="match status" value="2"/>
</dbReference>
<dbReference type="PRINTS" id="PR01217">
    <property type="entry name" value="PRICHEXTENSN"/>
</dbReference>
<proteinExistence type="predicted"/>
<name>A0ABR3AFE7_9AGAR</name>
<dbReference type="InterPro" id="IPR027417">
    <property type="entry name" value="P-loop_NTPase"/>
</dbReference>
<dbReference type="EMBL" id="JBBXMP010000002">
    <property type="protein sequence ID" value="KAL0071694.1"/>
    <property type="molecule type" value="Genomic_DNA"/>
</dbReference>
<feature type="compositionally biased region" description="Polar residues" evidence="2">
    <location>
        <begin position="274"/>
        <end position="288"/>
    </location>
</feature>
<dbReference type="PANTHER" id="PTHR10039:SF14">
    <property type="entry name" value="NACHT DOMAIN-CONTAINING PROTEIN"/>
    <property type="match status" value="1"/>
</dbReference>
<sequence length="770" mass="86833">MNRGIQSYQSGSGLQNNNNAAGTQNVNVSFVNSFNTAASNPLRLKSLWDAITGVGASHDAEQQYDRGECLPGTREEVLRIIWEWILSNRREFPICWLAGTAGVGKTAIAITIAKECERKGRLVTSFFFFRSDPRRNNPSALVLTIAHDLGVTNPPCRVLIDQRILDNPKILEAQMEDQFRELVMKPYERQALPPPQKPSPPTRQTPPPRQTPPKPTLSKPSSLRQTKPHGSQTLSPSQKPSPRQTSSPRQTPPSRQTEPRGSQTLPPQKPPLRQTLSPRQTKPLGSQTPPLPQKTLRTSSHQKKPGCTRKPTGGHSLAETEAPNLVIIDGLDECGDEQTQKRILSMIQSVFHDSPQFPLRFLICSRPEAWLREAFTANHLSRLTSSILLNDEFKPAEDIIKYYCHQFTEITSSPKYNQVQFPDPWPAEKDLETLVDKSCSQFVYAATVSRFIAHGDEDPMDQLRLILESAPNSQPGASPYKELDTLYNVILAANPNYDKLRPILAVIVIIPGLRLERWERIELTPASIELILGLPSGQVALRLRRMHSVLSIRGWHDAITVHHTSFREYLVDPTRSGHFHIDINTQKYVIARQWLPNLTTSKVRKYSPSQLYSNGTKAFFTGWRPLCTSIPKLSRDLLDDLWNVDLAFVYLMIKVFNEQGYLIGWSGAFKELVPWVRNHDGPEICENKDNKEAATNHSKVGENAHLKANSYSPYDNGQCEVEAHNRKMAEEEEGLNLVEGLVHKFQNRPGCFHLVCPPGVTLRKGVVYWL</sequence>
<evidence type="ECO:0000313" key="5">
    <source>
        <dbReference type="Proteomes" id="UP001437256"/>
    </source>
</evidence>
<dbReference type="Gene3D" id="3.40.50.300">
    <property type="entry name" value="P-loop containing nucleotide triphosphate hydrolases"/>
    <property type="match status" value="1"/>
</dbReference>
<feature type="compositionally biased region" description="Polar residues" evidence="2">
    <location>
        <begin position="224"/>
        <end position="266"/>
    </location>
</feature>
<keyword evidence="1" id="KW-0677">Repeat</keyword>
<evidence type="ECO:0000256" key="2">
    <source>
        <dbReference type="SAM" id="MobiDB-lite"/>
    </source>
</evidence>
<accession>A0ABR3AFE7</accession>
<dbReference type="Proteomes" id="UP001437256">
    <property type="component" value="Unassembled WGS sequence"/>
</dbReference>
<feature type="compositionally biased region" description="Pro residues" evidence="2">
    <location>
        <begin position="192"/>
        <end position="215"/>
    </location>
</feature>
<evidence type="ECO:0000313" key="4">
    <source>
        <dbReference type="EMBL" id="KAL0071694.1"/>
    </source>
</evidence>
<feature type="region of interest" description="Disordered" evidence="2">
    <location>
        <begin position="190"/>
        <end position="321"/>
    </location>
</feature>
<feature type="domain" description="Nephrocystin 3-like N-terminal" evidence="3">
    <location>
        <begin position="319"/>
        <end position="366"/>
    </location>
</feature>
<keyword evidence="5" id="KW-1185">Reference proteome</keyword>
<evidence type="ECO:0000256" key="1">
    <source>
        <dbReference type="ARBA" id="ARBA00022737"/>
    </source>
</evidence>
<gene>
    <name evidence="4" type="ORF">AAF712_000616</name>
</gene>